<dbReference type="OrthoDB" id="3542409at2"/>
<keyword evidence="6" id="KW-1185">Reference proteome</keyword>
<dbReference type="InterPro" id="IPR001064">
    <property type="entry name" value="Beta/gamma_crystallin"/>
</dbReference>
<evidence type="ECO:0000256" key="1">
    <source>
        <dbReference type="ARBA" id="ARBA00009646"/>
    </source>
</evidence>
<dbReference type="Proteomes" id="UP000331127">
    <property type="component" value="Unassembled WGS sequence"/>
</dbReference>
<dbReference type="SUPFAM" id="SSF49695">
    <property type="entry name" value="gamma-Crystallin-like"/>
    <property type="match status" value="1"/>
</dbReference>
<organism evidence="5 6">
    <name type="scientific">Acrocarpospora macrocephala</name>
    <dbReference type="NCBI Taxonomy" id="150177"/>
    <lineage>
        <taxon>Bacteria</taxon>
        <taxon>Bacillati</taxon>
        <taxon>Actinomycetota</taxon>
        <taxon>Actinomycetes</taxon>
        <taxon>Streptosporangiales</taxon>
        <taxon>Streptosporangiaceae</taxon>
        <taxon>Acrocarpospora</taxon>
    </lineage>
</organism>
<keyword evidence="3" id="KW-0732">Signal</keyword>
<reference evidence="5 6" key="1">
    <citation type="submission" date="2019-10" db="EMBL/GenBank/DDBJ databases">
        <title>Whole genome shotgun sequence of Acrocarpospora macrocephala NBRC 16266.</title>
        <authorList>
            <person name="Ichikawa N."/>
            <person name="Kimura A."/>
            <person name="Kitahashi Y."/>
            <person name="Komaki H."/>
            <person name="Oguchi A."/>
        </authorList>
    </citation>
    <scope>NUCLEOTIDE SEQUENCE [LARGE SCALE GENOMIC DNA]</scope>
    <source>
        <strain evidence="5 6">NBRC 16266</strain>
    </source>
</reference>
<evidence type="ECO:0000313" key="6">
    <source>
        <dbReference type="Proteomes" id="UP000331127"/>
    </source>
</evidence>
<dbReference type="InterPro" id="IPR006311">
    <property type="entry name" value="TAT_signal"/>
</dbReference>
<evidence type="ECO:0000256" key="2">
    <source>
        <dbReference type="ARBA" id="ARBA00022737"/>
    </source>
</evidence>
<evidence type="ECO:0000259" key="4">
    <source>
        <dbReference type="Pfam" id="PF00030"/>
    </source>
</evidence>
<dbReference type="InterPro" id="IPR011024">
    <property type="entry name" value="G_crystallin-like"/>
</dbReference>
<accession>A0A5M3WYG8</accession>
<evidence type="ECO:0000256" key="3">
    <source>
        <dbReference type="SAM" id="SignalP"/>
    </source>
</evidence>
<dbReference type="RefSeq" id="WP_155356488.1">
    <property type="nucleotide sequence ID" value="NZ_BAAAHL010000036.1"/>
</dbReference>
<feature type="chain" id="PRO_5024272899" description="Beta/gamma crystallin 'Greek key' domain-containing protein" evidence="3">
    <location>
        <begin position="33"/>
        <end position="128"/>
    </location>
</feature>
<feature type="signal peptide" evidence="3">
    <location>
        <begin position="1"/>
        <end position="32"/>
    </location>
</feature>
<gene>
    <name evidence="5" type="ORF">Amac_047050</name>
</gene>
<dbReference type="Pfam" id="PF00030">
    <property type="entry name" value="Crystall"/>
    <property type="match status" value="1"/>
</dbReference>
<comment type="caution">
    <text evidence="5">The sequence shown here is derived from an EMBL/GenBank/DDBJ whole genome shotgun (WGS) entry which is preliminary data.</text>
</comment>
<protein>
    <recommendedName>
        <fullName evidence="4">Beta/gamma crystallin 'Greek key' domain-containing protein</fullName>
    </recommendedName>
</protein>
<dbReference type="Gene3D" id="2.60.20.10">
    <property type="entry name" value="Crystallins"/>
    <property type="match status" value="1"/>
</dbReference>
<name>A0A5M3WYG8_9ACTN</name>
<sequence length="128" mass="13886">MATNLRRAAMSIALAGLTVLSAAALTAAPAQASAGALRLGEHQSLAGKIWLYYDNTSSLGSAGDEASSVFNDTEDAWVLYVDSGYRDHRFCIRSGQYIRNLHTYNFGDKISSVRRLSTRSCVGYPVFE</sequence>
<dbReference type="PROSITE" id="PS51318">
    <property type="entry name" value="TAT"/>
    <property type="match status" value="1"/>
</dbReference>
<comment type="similarity">
    <text evidence="1">Belongs to the beta/gamma-crystallin family.</text>
</comment>
<evidence type="ECO:0000313" key="5">
    <source>
        <dbReference type="EMBL" id="GES11108.1"/>
    </source>
</evidence>
<keyword evidence="2" id="KW-0677">Repeat</keyword>
<proteinExistence type="inferred from homology"/>
<feature type="domain" description="Beta/gamma crystallin 'Greek key'" evidence="4">
    <location>
        <begin position="41"/>
        <end position="115"/>
    </location>
</feature>
<dbReference type="AlphaFoldDB" id="A0A5M3WYG8"/>
<dbReference type="EMBL" id="BLAE01000026">
    <property type="protein sequence ID" value="GES11108.1"/>
    <property type="molecule type" value="Genomic_DNA"/>
</dbReference>